<sequence>MVPLPCNNVSVYPIYGVELISGEGVVSLLLSLPAHFCRLMHHILQSNLPFFRVHKEKHCSCLARYLANVGS</sequence>
<proteinExistence type="predicted"/>
<name>A0A0A9ULC2_ARUDO</name>
<protein>
    <submittedName>
        <fullName evidence="1">Uncharacterized protein</fullName>
    </submittedName>
</protein>
<evidence type="ECO:0000313" key="1">
    <source>
        <dbReference type="EMBL" id="JAE14270.1"/>
    </source>
</evidence>
<dbReference type="EMBL" id="GBRH01183626">
    <property type="protein sequence ID" value="JAE14270.1"/>
    <property type="molecule type" value="Transcribed_RNA"/>
</dbReference>
<reference evidence="1" key="1">
    <citation type="submission" date="2014-09" db="EMBL/GenBank/DDBJ databases">
        <authorList>
            <person name="Magalhaes I.L.F."/>
            <person name="Oliveira U."/>
            <person name="Santos F.R."/>
            <person name="Vidigal T.H.D.A."/>
            <person name="Brescovit A.D."/>
            <person name="Santos A.J."/>
        </authorList>
    </citation>
    <scope>NUCLEOTIDE SEQUENCE</scope>
    <source>
        <tissue evidence="1">Shoot tissue taken approximately 20 cm above the soil surface</tissue>
    </source>
</reference>
<reference evidence="1" key="2">
    <citation type="journal article" date="2015" name="Data Brief">
        <title>Shoot transcriptome of the giant reed, Arundo donax.</title>
        <authorList>
            <person name="Barrero R.A."/>
            <person name="Guerrero F.D."/>
            <person name="Moolhuijzen P."/>
            <person name="Goolsby J.A."/>
            <person name="Tidwell J."/>
            <person name="Bellgard S.E."/>
            <person name="Bellgard M.I."/>
        </authorList>
    </citation>
    <scope>NUCLEOTIDE SEQUENCE</scope>
    <source>
        <tissue evidence="1">Shoot tissue taken approximately 20 cm above the soil surface</tissue>
    </source>
</reference>
<organism evidence="1">
    <name type="scientific">Arundo donax</name>
    <name type="common">Giant reed</name>
    <name type="synonym">Donax arundinaceus</name>
    <dbReference type="NCBI Taxonomy" id="35708"/>
    <lineage>
        <taxon>Eukaryota</taxon>
        <taxon>Viridiplantae</taxon>
        <taxon>Streptophyta</taxon>
        <taxon>Embryophyta</taxon>
        <taxon>Tracheophyta</taxon>
        <taxon>Spermatophyta</taxon>
        <taxon>Magnoliopsida</taxon>
        <taxon>Liliopsida</taxon>
        <taxon>Poales</taxon>
        <taxon>Poaceae</taxon>
        <taxon>PACMAD clade</taxon>
        <taxon>Arundinoideae</taxon>
        <taxon>Arundineae</taxon>
        <taxon>Arundo</taxon>
    </lineage>
</organism>
<accession>A0A0A9ULC2</accession>
<dbReference type="AlphaFoldDB" id="A0A0A9ULC2"/>